<reference evidence="10 11" key="1">
    <citation type="submission" date="2016-09" db="EMBL/GenBank/DDBJ databases">
        <authorList>
            <person name="Capua I."/>
            <person name="De Benedictis P."/>
            <person name="Joannis T."/>
            <person name="Lombin L.H."/>
            <person name="Cattoli G."/>
        </authorList>
    </citation>
    <scope>NUCLEOTIDE SEQUENCE [LARGE SCALE GENOMIC DNA]</scope>
    <source>
        <strain evidence="10 11">UB20</strain>
    </source>
</reference>
<dbReference type="GO" id="GO:0043571">
    <property type="term" value="P:maintenance of CRISPR repeat elements"/>
    <property type="evidence" value="ECO:0007669"/>
    <property type="project" value="UniProtKB-UniRule"/>
</dbReference>
<dbReference type="Gene3D" id="3.100.10.20">
    <property type="entry name" value="CRISPR-associated endonuclease Cas1, N-terminal domain"/>
    <property type="match status" value="1"/>
</dbReference>
<organism evidence="10 11">
    <name type="scientific">Tannerella forsythia</name>
    <name type="common">Bacteroides forsythus</name>
    <dbReference type="NCBI Taxonomy" id="28112"/>
    <lineage>
        <taxon>Bacteria</taxon>
        <taxon>Pseudomonadati</taxon>
        <taxon>Bacteroidota</taxon>
        <taxon>Bacteroidia</taxon>
        <taxon>Bacteroidales</taxon>
        <taxon>Tannerellaceae</taxon>
        <taxon>Tannerella</taxon>
    </lineage>
</organism>
<dbReference type="CDD" id="cd09722">
    <property type="entry name" value="Cas1_I-B"/>
    <property type="match status" value="1"/>
</dbReference>
<feature type="binding site" evidence="9">
    <location>
        <position position="230"/>
    </location>
    <ligand>
        <name>Mn(2+)</name>
        <dbReference type="ChEBI" id="CHEBI:29035"/>
    </ligand>
</feature>
<evidence type="ECO:0000256" key="4">
    <source>
        <dbReference type="ARBA" id="ARBA00022801"/>
    </source>
</evidence>
<dbReference type="EC" id="3.1.-.-" evidence="9"/>
<dbReference type="GO" id="GO:0016787">
    <property type="term" value="F:hydrolase activity"/>
    <property type="evidence" value="ECO:0007669"/>
    <property type="project" value="UniProtKB-KW"/>
</dbReference>
<dbReference type="InterPro" id="IPR019858">
    <property type="entry name" value="CRISPR-assoc_Cas1_HMARI/TNEAP"/>
</dbReference>
<comment type="subunit">
    <text evidence="9">Homodimer, forms a heterotetramer with a Cas2 homodimer.</text>
</comment>
<dbReference type="NCBIfam" id="TIGR03641">
    <property type="entry name" value="cas1_HMARI"/>
    <property type="match status" value="1"/>
</dbReference>
<evidence type="ECO:0000313" key="11">
    <source>
        <dbReference type="Proteomes" id="UP000182057"/>
    </source>
</evidence>
<dbReference type="OrthoDB" id="9803119at2"/>
<dbReference type="InterPro" id="IPR042211">
    <property type="entry name" value="CRISPR-assoc_Cas1_N"/>
</dbReference>
<comment type="function">
    <text evidence="9">CRISPR (clustered regularly interspaced short palindromic repeat), is an adaptive immune system that provides protection against mobile genetic elements (viruses, transposable elements and conjugative plasmids). CRISPR clusters contain spacers, sequences complementary to antecedent mobile elements, and target invading nucleic acids. CRISPR clusters are transcribed and processed into CRISPR RNA (crRNA). Acts as a dsDNA endonuclease. Involved in the integration of spacer DNA into the CRISPR cassette.</text>
</comment>
<dbReference type="GO" id="GO:0051607">
    <property type="term" value="P:defense response to virus"/>
    <property type="evidence" value="ECO:0007669"/>
    <property type="project" value="UniProtKB-UniRule"/>
</dbReference>
<comment type="similarity">
    <text evidence="9">Belongs to the CRISPR-associated endonuclease Cas1 family.</text>
</comment>
<keyword evidence="4 9" id="KW-0378">Hydrolase</keyword>
<dbReference type="PANTHER" id="PTHR43219">
    <property type="entry name" value="CRISPR-ASSOCIATED ENDONUCLEASE CAS1"/>
    <property type="match status" value="1"/>
</dbReference>
<keyword evidence="7 9" id="KW-0238">DNA-binding</keyword>
<accession>A0A1D3UTN3</accession>
<evidence type="ECO:0000256" key="3">
    <source>
        <dbReference type="ARBA" id="ARBA00022759"/>
    </source>
</evidence>
<dbReference type="GO" id="GO:0046872">
    <property type="term" value="F:metal ion binding"/>
    <property type="evidence" value="ECO:0007669"/>
    <property type="project" value="UniProtKB-UniRule"/>
</dbReference>
<keyword evidence="8 9" id="KW-0464">Manganese</keyword>
<dbReference type="AlphaFoldDB" id="A0A1D3UTN3"/>
<proteinExistence type="inferred from homology"/>
<dbReference type="Gene3D" id="1.20.120.920">
    <property type="entry name" value="CRISPR-associated endonuclease Cas1, C-terminal domain"/>
    <property type="match status" value="1"/>
</dbReference>
<feature type="binding site" evidence="9">
    <location>
        <position position="166"/>
    </location>
    <ligand>
        <name>Mn(2+)</name>
        <dbReference type="ChEBI" id="CHEBI:29035"/>
    </ligand>
</feature>
<evidence type="ECO:0000256" key="5">
    <source>
        <dbReference type="ARBA" id="ARBA00022842"/>
    </source>
</evidence>
<dbReference type="HAMAP" id="MF_01470">
    <property type="entry name" value="Cas1"/>
    <property type="match status" value="1"/>
</dbReference>
<evidence type="ECO:0000256" key="2">
    <source>
        <dbReference type="ARBA" id="ARBA00022723"/>
    </source>
</evidence>
<dbReference type="EMBL" id="FMMM01000068">
    <property type="protein sequence ID" value="SCQ23348.1"/>
    <property type="molecule type" value="Genomic_DNA"/>
</dbReference>
<dbReference type="Pfam" id="PF01867">
    <property type="entry name" value="Cas_Cas1"/>
    <property type="match status" value="1"/>
</dbReference>
<keyword evidence="1 9" id="KW-0540">Nuclease</keyword>
<keyword evidence="6 9" id="KW-0051">Antiviral defense</keyword>
<evidence type="ECO:0000256" key="8">
    <source>
        <dbReference type="ARBA" id="ARBA00023211"/>
    </source>
</evidence>
<dbReference type="InterPro" id="IPR042206">
    <property type="entry name" value="CRISPR-assoc_Cas1_C"/>
</dbReference>
<evidence type="ECO:0000256" key="7">
    <source>
        <dbReference type="ARBA" id="ARBA00023125"/>
    </source>
</evidence>
<dbReference type="PANTHER" id="PTHR43219:SF1">
    <property type="entry name" value="CRISPR-ASSOCIATED ENDONUCLEASE CAS1"/>
    <property type="match status" value="1"/>
</dbReference>
<name>A0A1D3UTN3_TANFO</name>
<dbReference type="NCBIfam" id="TIGR00287">
    <property type="entry name" value="cas1"/>
    <property type="match status" value="1"/>
</dbReference>
<feature type="binding site" evidence="9">
    <location>
        <position position="245"/>
    </location>
    <ligand>
        <name>Mn(2+)</name>
        <dbReference type="ChEBI" id="CHEBI:29035"/>
    </ligand>
</feature>
<gene>
    <name evidence="9 10" type="primary">cas1</name>
    <name evidence="10" type="ORF">TFUB20_02022</name>
</gene>
<keyword evidence="3 9" id="KW-0255">Endonuclease</keyword>
<dbReference type="GO" id="GO:0004520">
    <property type="term" value="F:DNA endonuclease activity"/>
    <property type="evidence" value="ECO:0007669"/>
    <property type="project" value="InterPro"/>
</dbReference>
<dbReference type="Proteomes" id="UP000182057">
    <property type="component" value="Unassembled WGS sequence"/>
</dbReference>
<evidence type="ECO:0000256" key="1">
    <source>
        <dbReference type="ARBA" id="ARBA00022722"/>
    </source>
</evidence>
<evidence type="ECO:0000256" key="9">
    <source>
        <dbReference type="HAMAP-Rule" id="MF_01470"/>
    </source>
</evidence>
<protein>
    <recommendedName>
        <fullName evidence="9">CRISPR-associated endonuclease Cas1</fullName>
        <ecNumber evidence="9">3.1.-.-</ecNumber>
    </recommendedName>
</protein>
<sequence length="338" mass="39681">MKKTYYLFNPGRLSRKDNTLKFVPMEEDGNGIEREGQPRYIPVETVDQFYVFGSLDANSALYNFLGQNDIALHFFDYYENYTGSFMPRDTLLSGRMILAQTKAFQDKKRRMAIARQLIHGAAYNMQKNLQYYNRRGKDMEVLLEQIKIYADGIEQASAPDELMGIEGNIRQVYYDAFDLILNDFEMGGRTKQPPRNEVNALISFGNMMCYSQCLRAIHQTQLNPTVSYLHTPGERRYSLALDISEIFKPILVDRVIFKLLNKKEIQERHFDKRLNSCLLNPSGKKIFVKAMEERFNETIKHRSLNRSVSYKHLIKLECYKLAKHLLGMEDYKPFKMYW</sequence>
<evidence type="ECO:0000256" key="6">
    <source>
        <dbReference type="ARBA" id="ARBA00023118"/>
    </source>
</evidence>
<dbReference type="RefSeq" id="WP_074450086.1">
    <property type="nucleotide sequence ID" value="NZ_FMMM01000068.1"/>
</dbReference>
<keyword evidence="5 9" id="KW-0460">Magnesium</keyword>
<dbReference type="InterPro" id="IPR002729">
    <property type="entry name" value="CRISPR-assoc_Cas1"/>
</dbReference>
<dbReference type="GO" id="GO:0003677">
    <property type="term" value="F:DNA binding"/>
    <property type="evidence" value="ECO:0007669"/>
    <property type="project" value="UniProtKB-KW"/>
</dbReference>
<comment type="cofactor">
    <cofactor evidence="9">
        <name>Mg(2+)</name>
        <dbReference type="ChEBI" id="CHEBI:18420"/>
    </cofactor>
    <cofactor evidence="9">
        <name>Mn(2+)</name>
        <dbReference type="ChEBI" id="CHEBI:29035"/>
    </cofactor>
</comment>
<keyword evidence="2 9" id="KW-0479">Metal-binding</keyword>
<evidence type="ECO:0000313" key="10">
    <source>
        <dbReference type="EMBL" id="SCQ23348.1"/>
    </source>
</evidence>